<dbReference type="PROSITE" id="PS51318">
    <property type="entry name" value="TAT"/>
    <property type="match status" value="1"/>
</dbReference>
<keyword evidence="2" id="KW-1185">Reference proteome</keyword>
<dbReference type="InterPro" id="IPR006311">
    <property type="entry name" value="TAT_signal"/>
</dbReference>
<evidence type="ECO:0008006" key="3">
    <source>
        <dbReference type="Google" id="ProtNLM"/>
    </source>
</evidence>
<proteinExistence type="predicted"/>
<sequence length="42" mass="3927">MGITRRGIITSAGALGAAAAVGTTLGGALPAAAAYEKARATP</sequence>
<dbReference type="Proteomes" id="UP000577707">
    <property type="component" value="Unassembled WGS sequence"/>
</dbReference>
<reference evidence="1 2" key="1">
    <citation type="submission" date="2020-08" db="EMBL/GenBank/DDBJ databases">
        <title>Genomic Encyclopedia of Type Strains, Phase III (KMG-III): the genomes of soil and plant-associated and newly described type strains.</title>
        <authorList>
            <person name="Whitman W."/>
        </authorList>
    </citation>
    <scope>NUCLEOTIDE SEQUENCE [LARGE SCALE GENOMIC DNA]</scope>
    <source>
        <strain evidence="1 2">CECT 3302</strain>
    </source>
</reference>
<dbReference type="RefSeq" id="WP_260173747.1">
    <property type="nucleotide sequence ID" value="NZ_BMQT01000014.1"/>
</dbReference>
<name>A0A7W5F9M6_9ACTN</name>
<dbReference type="EMBL" id="JACHXG010000006">
    <property type="protein sequence ID" value="MBB3090385.1"/>
    <property type="molecule type" value="Genomic_DNA"/>
</dbReference>
<gene>
    <name evidence="1" type="ORF">FHS12_003337</name>
</gene>
<dbReference type="AlphaFoldDB" id="A0A7W5F9M6"/>
<protein>
    <recommendedName>
        <fullName evidence="3">Twin-arginine translocation signal domain-containing protein</fullName>
    </recommendedName>
</protein>
<evidence type="ECO:0000313" key="2">
    <source>
        <dbReference type="Proteomes" id="UP000577707"/>
    </source>
</evidence>
<comment type="caution">
    <text evidence="1">The sequence shown here is derived from an EMBL/GenBank/DDBJ whole genome shotgun (WGS) entry which is preliminary data.</text>
</comment>
<accession>A0A7W5F9M6</accession>
<evidence type="ECO:0000313" key="1">
    <source>
        <dbReference type="EMBL" id="MBB3090385.1"/>
    </source>
</evidence>
<organism evidence="1 2">
    <name type="scientific">Nocardioides albus</name>
    <dbReference type="NCBI Taxonomy" id="1841"/>
    <lineage>
        <taxon>Bacteria</taxon>
        <taxon>Bacillati</taxon>
        <taxon>Actinomycetota</taxon>
        <taxon>Actinomycetes</taxon>
        <taxon>Propionibacteriales</taxon>
        <taxon>Nocardioidaceae</taxon>
        <taxon>Nocardioides</taxon>
    </lineage>
</organism>